<sequence length="375" mass="42304">TGHLVVGIITALVAPRAGIGEQGTLPGPNIRDYGSDQHRSAKEQGSSAFGEASERRRMSAPEIKEGVVVIGEPGVGEYPEEQIRMIRCHQCGRSFNEESLEKHERVCRKVFKEKRREFDTVANRLHGFENKEQLIRKALQEKKRGPQRAKPTKWKQQSEAFRAAIASCRSSDPFTQQLAAAKFAELQAEHERQHMVKCPHCGRTFNDEASKRHIPICQKTFANGGGRLLKVNFESVGVAIGVVSGVESLLEEVFKLDHAMTSGELLTIRDMLSVDDNASWEREKYEESLAAVYEMLRLEKAYLSRMMECCHEFDLPKPKPWVRIHRVIDAVEADVQWKENQLLELPINPSADDVESLWALWSGRPFLGCIDVGAD</sequence>
<keyword evidence="2" id="KW-0677">Repeat</keyword>
<dbReference type="Pfam" id="PF13913">
    <property type="entry name" value="zf-C2HC_2"/>
    <property type="match status" value="2"/>
</dbReference>
<name>A0A7J6U4K3_PEROL</name>
<evidence type="ECO:0000256" key="5">
    <source>
        <dbReference type="PROSITE-ProRule" id="PRU01371"/>
    </source>
</evidence>
<keyword evidence="3 5" id="KW-0863">Zinc-finger</keyword>
<dbReference type="InterPro" id="IPR026319">
    <property type="entry name" value="ZC2HC1A/B-like"/>
</dbReference>
<keyword evidence="4" id="KW-0862">Zinc</keyword>
<dbReference type="Gene3D" id="3.30.160.60">
    <property type="entry name" value="Classic Zinc Finger"/>
    <property type="match status" value="2"/>
</dbReference>
<reference evidence="8 9" key="1">
    <citation type="submission" date="2020-04" db="EMBL/GenBank/DDBJ databases">
        <title>Perkinsus olseni comparative genomics.</title>
        <authorList>
            <person name="Bogema D.R."/>
        </authorList>
    </citation>
    <scope>NUCLEOTIDE SEQUENCE [LARGE SCALE GENOMIC DNA]</scope>
    <source>
        <strain evidence="8">ATCC PRA-205</strain>
    </source>
</reference>
<dbReference type="AlphaFoldDB" id="A0A7J6U4K3"/>
<feature type="domain" description="C2HC/C3H-type" evidence="7">
    <location>
        <begin position="84"/>
        <end position="113"/>
    </location>
</feature>
<gene>
    <name evidence="8" type="primary">ZC2HC1A_2</name>
    <name evidence="8" type="ORF">FOZ62_021426</name>
</gene>
<evidence type="ECO:0000256" key="4">
    <source>
        <dbReference type="ARBA" id="ARBA00022833"/>
    </source>
</evidence>
<feature type="compositionally biased region" description="Basic and acidic residues" evidence="6">
    <location>
        <begin position="33"/>
        <end position="42"/>
    </location>
</feature>
<evidence type="ECO:0000256" key="3">
    <source>
        <dbReference type="ARBA" id="ARBA00022771"/>
    </source>
</evidence>
<protein>
    <submittedName>
        <fullName evidence="8">Zinc finger, C2HC-type containing</fullName>
    </submittedName>
</protein>
<dbReference type="Proteomes" id="UP000574390">
    <property type="component" value="Unassembled WGS sequence"/>
</dbReference>
<feature type="region of interest" description="Disordered" evidence="6">
    <location>
        <begin position="19"/>
        <end position="57"/>
    </location>
</feature>
<dbReference type="PROSITE" id="PS52027">
    <property type="entry name" value="ZF_C2HC_C3H"/>
    <property type="match status" value="2"/>
</dbReference>
<dbReference type="InterPro" id="IPR049899">
    <property type="entry name" value="Znf_C2HC_C3H"/>
</dbReference>
<dbReference type="PANTHER" id="PTHR13555:SF36">
    <property type="entry name" value="ZINC FINGER C2HC DOMAIN-CONTAINING PROTEIN 1B"/>
    <property type="match status" value="1"/>
</dbReference>
<proteinExistence type="predicted"/>
<evidence type="ECO:0000256" key="2">
    <source>
        <dbReference type="ARBA" id="ARBA00022737"/>
    </source>
</evidence>
<evidence type="ECO:0000259" key="7">
    <source>
        <dbReference type="PROSITE" id="PS52027"/>
    </source>
</evidence>
<comment type="caution">
    <text evidence="8">The sequence shown here is derived from an EMBL/GenBank/DDBJ whole genome shotgun (WGS) entry which is preliminary data.</text>
</comment>
<feature type="domain" description="C2HC/C3H-type" evidence="7">
    <location>
        <begin position="194"/>
        <end position="223"/>
    </location>
</feature>
<dbReference type="PANTHER" id="PTHR13555">
    <property type="entry name" value="C2H2 ZINC FINGER CGI-62-RELATED"/>
    <property type="match status" value="1"/>
</dbReference>
<keyword evidence="1" id="KW-0479">Metal-binding</keyword>
<dbReference type="EMBL" id="JABANM010002490">
    <property type="protein sequence ID" value="KAF4752463.1"/>
    <property type="molecule type" value="Genomic_DNA"/>
</dbReference>
<accession>A0A7J6U4K3</accession>
<dbReference type="GO" id="GO:0008270">
    <property type="term" value="F:zinc ion binding"/>
    <property type="evidence" value="ECO:0007669"/>
    <property type="project" value="UniProtKB-KW"/>
</dbReference>
<evidence type="ECO:0000256" key="6">
    <source>
        <dbReference type="SAM" id="MobiDB-lite"/>
    </source>
</evidence>
<evidence type="ECO:0000313" key="9">
    <source>
        <dbReference type="Proteomes" id="UP000574390"/>
    </source>
</evidence>
<feature type="non-terminal residue" evidence="8">
    <location>
        <position position="375"/>
    </location>
</feature>
<organism evidence="8 9">
    <name type="scientific">Perkinsus olseni</name>
    <name type="common">Perkinsus atlanticus</name>
    <dbReference type="NCBI Taxonomy" id="32597"/>
    <lineage>
        <taxon>Eukaryota</taxon>
        <taxon>Sar</taxon>
        <taxon>Alveolata</taxon>
        <taxon>Perkinsozoa</taxon>
        <taxon>Perkinsea</taxon>
        <taxon>Perkinsida</taxon>
        <taxon>Perkinsidae</taxon>
        <taxon>Perkinsus</taxon>
    </lineage>
</organism>
<evidence type="ECO:0000256" key="1">
    <source>
        <dbReference type="ARBA" id="ARBA00022723"/>
    </source>
</evidence>
<evidence type="ECO:0000313" key="8">
    <source>
        <dbReference type="EMBL" id="KAF4752463.1"/>
    </source>
</evidence>